<name>A0A9D1MJ20_9FIRM</name>
<accession>A0A9D1MJ20</accession>
<dbReference type="EMBL" id="DVNE01000009">
    <property type="protein sequence ID" value="HIU61166.1"/>
    <property type="molecule type" value="Genomic_DNA"/>
</dbReference>
<dbReference type="SUPFAM" id="SSF54518">
    <property type="entry name" value="Tubby C-terminal domain-like"/>
    <property type="match status" value="1"/>
</dbReference>
<sequence>MKLYFKQRFFSWFDSYDIFYEDGSVAYTVKGKLSWGHKLVIYDMAGRECGLVKQKVLTFLPKFELYINGGYMGCIRRRFSFIHPKYEIDFNGWKVIGNFLEWNYTITDARGYVVAAVDKELFHLTDHYAIDVANPSDALPALMFTLAIDAEKCSRG</sequence>
<reference evidence="2" key="1">
    <citation type="submission" date="2020-10" db="EMBL/GenBank/DDBJ databases">
        <authorList>
            <person name="Gilroy R."/>
        </authorList>
    </citation>
    <scope>NUCLEOTIDE SEQUENCE</scope>
    <source>
        <strain evidence="2">CHK195-12923</strain>
    </source>
</reference>
<dbReference type="InterPro" id="IPR025659">
    <property type="entry name" value="Tubby-like_C"/>
</dbReference>
<comment type="similarity">
    <text evidence="1">Belongs to the LOR family.</text>
</comment>
<dbReference type="InterPro" id="IPR007612">
    <property type="entry name" value="LOR"/>
</dbReference>
<proteinExistence type="inferred from homology"/>
<organism evidence="2 3">
    <name type="scientific">Candidatus Coproplasma excrementigallinarum</name>
    <dbReference type="NCBI Taxonomy" id="2840747"/>
    <lineage>
        <taxon>Bacteria</taxon>
        <taxon>Bacillati</taxon>
        <taxon>Bacillota</taxon>
        <taxon>Clostridia</taxon>
        <taxon>Eubacteriales</taxon>
        <taxon>Candidatus Coproplasma</taxon>
    </lineage>
</organism>
<dbReference type="Gene3D" id="2.40.160.200">
    <property type="entry name" value="LURP1-related"/>
    <property type="match status" value="1"/>
</dbReference>
<reference evidence="2" key="2">
    <citation type="journal article" date="2021" name="PeerJ">
        <title>Extensive microbial diversity within the chicken gut microbiome revealed by metagenomics and culture.</title>
        <authorList>
            <person name="Gilroy R."/>
            <person name="Ravi A."/>
            <person name="Getino M."/>
            <person name="Pursley I."/>
            <person name="Horton D.L."/>
            <person name="Alikhan N.F."/>
            <person name="Baker D."/>
            <person name="Gharbi K."/>
            <person name="Hall N."/>
            <person name="Watson M."/>
            <person name="Adriaenssens E.M."/>
            <person name="Foster-Nyarko E."/>
            <person name="Jarju S."/>
            <person name="Secka A."/>
            <person name="Antonio M."/>
            <person name="Oren A."/>
            <person name="Chaudhuri R.R."/>
            <person name="La Ragione R."/>
            <person name="Hildebrand F."/>
            <person name="Pallen M.J."/>
        </authorList>
    </citation>
    <scope>NUCLEOTIDE SEQUENCE</scope>
    <source>
        <strain evidence="2">CHK195-12923</strain>
    </source>
</reference>
<dbReference type="InterPro" id="IPR038595">
    <property type="entry name" value="LOR_sf"/>
</dbReference>
<dbReference type="Proteomes" id="UP000824110">
    <property type="component" value="Unassembled WGS sequence"/>
</dbReference>
<dbReference type="Pfam" id="PF04525">
    <property type="entry name" value="LOR"/>
    <property type="match status" value="1"/>
</dbReference>
<dbReference type="AlphaFoldDB" id="A0A9D1MJ20"/>
<comment type="caution">
    <text evidence="2">The sequence shown here is derived from an EMBL/GenBank/DDBJ whole genome shotgun (WGS) entry which is preliminary data.</text>
</comment>
<evidence type="ECO:0000313" key="3">
    <source>
        <dbReference type="Proteomes" id="UP000824110"/>
    </source>
</evidence>
<evidence type="ECO:0000256" key="1">
    <source>
        <dbReference type="ARBA" id="ARBA00005437"/>
    </source>
</evidence>
<protein>
    <submittedName>
        <fullName evidence="2">LURP-one-related family protein</fullName>
    </submittedName>
</protein>
<evidence type="ECO:0000313" key="2">
    <source>
        <dbReference type="EMBL" id="HIU61166.1"/>
    </source>
</evidence>
<gene>
    <name evidence="2" type="ORF">IAB69_00755</name>
</gene>